<dbReference type="Gene3D" id="3.40.50.300">
    <property type="entry name" value="P-loop containing nucleotide triphosphate hydrolases"/>
    <property type="match status" value="1"/>
</dbReference>
<keyword evidence="4" id="KW-1185">Reference proteome</keyword>
<accession>A0A9X1T1E9</accession>
<comment type="caution">
    <text evidence="3">The sequence shown here is derived from an EMBL/GenBank/DDBJ whole genome shotgun (WGS) entry which is preliminary data.</text>
</comment>
<proteinExistence type="predicted"/>
<organism evidence="3 4">
    <name type="scientific">Rhizobium quercicola</name>
    <dbReference type="NCBI Taxonomy" id="2901226"/>
    <lineage>
        <taxon>Bacteria</taxon>
        <taxon>Pseudomonadati</taxon>
        <taxon>Pseudomonadota</taxon>
        <taxon>Alphaproteobacteria</taxon>
        <taxon>Hyphomicrobiales</taxon>
        <taxon>Rhizobiaceae</taxon>
        <taxon>Rhizobium/Agrobacterium group</taxon>
        <taxon>Rhizobium</taxon>
    </lineage>
</organism>
<evidence type="ECO:0000313" key="4">
    <source>
        <dbReference type="Proteomes" id="UP001139089"/>
    </source>
</evidence>
<dbReference type="PANTHER" id="PTHR41287">
    <property type="match status" value="1"/>
</dbReference>
<dbReference type="Pfam" id="PF20441">
    <property type="entry name" value="TerL_nuclease"/>
    <property type="match status" value="1"/>
</dbReference>
<dbReference type="Pfam" id="PF03354">
    <property type="entry name" value="TerL_ATPase"/>
    <property type="match status" value="1"/>
</dbReference>
<protein>
    <submittedName>
        <fullName evidence="3">Terminase large subunit</fullName>
    </submittedName>
</protein>
<reference evidence="3" key="1">
    <citation type="submission" date="2021-12" db="EMBL/GenBank/DDBJ databases">
        <authorList>
            <person name="Li Y."/>
        </authorList>
    </citation>
    <scope>NUCLEOTIDE SEQUENCE</scope>
    <source>
        <strain evidence="3">DKSPLA3</strain>
    </source>
</reference>
<name>A0A9X1T1E9_9HYPH</name>
<feature type="domain" description="Terminase large subunit-like endonuclease" evidence="2">
    <location>
        <begin position="292"/>
        <end position="501"/>
    </location>
</feature>
<dbReference type="InterPro" id="IPR046461">
    <property type="entry name" value="TerL_ATPase"/>
</dbReference>
<dbReference type="GO" id="GO:0004519">
    <property type="term" value="F:endonuclease activity"/>
    <property type="evidence" value="ECO:0007669"/>
    <property type="project" value="InterPro"/>
</dbReference>
<evidence type="ECO:0000313" key="3">
    <source>
        <dbReference type="EMBL" id="MCD7109720.1"/>
    </source>
</evidence>
<dbReference type="RefSeq" id="WP_231814600.1">
    <property type="nucleotide sequence ID" value="NZ_JAJOZR010000007.1"/>
</dbReference>
<feature type="domain" description="Terminase large subunit-like ATPase" evidence="1">
    <location>
        <begin position="92"/>
        <end position="265"/>
    </location>
</feature>
<dbReference type="InterPro" id="IPR005021">
    <property type="entry name" value="Terminase_largesu-like"/>
</dbReference>
<dbReference type="InterPro" id="IPR046462">
    <property type="entry name" value="TerL_nuclease"/>
</dbReference>
<dbReference type="PANTHER" id="PTHR41287:SF1">
    <property type="entry name" value="PROTEIN YMFN"/>
    <property type="match status" value="1"/>
</dbReference>
<dbReference type="InterPro" id="IPR027417">
    <property type="entry name" value="P-loop_NTPase"/>
</dbReference>
<dbReference type="AlphaFoldDB" id="A0A9X1T1E9"/>
<evidence type="ECO:0000259" key="1">
    <source>
        <dbReference type="Pfam" id="PF03354"/>
    </source>
</evidence>
<dbReference type="Proteomes" id="UP001139089">
    <property type="component" value="Unassembled WGS sequence"/>
</dbReference>
<evidence type="ECO:0000259" key="2">
    <source>
        <dbReference type="Pfam" id="PF20441"/>
    </source>
</evidence>
<dbReference type="EMBL" id="JAJOZR010000007">
    <property type="protein sequence ID" value="MCD7109720.1"/>
    <property type="molecule type" value="Genomic_DNA"/>
</dbReference>
<sequence>MLTTKRMISSTDQPALARVSAYAAAVLDGTIVAGPHVRNACRRHFADVQHGHDRGLRWDDDAATRVFRFFEERLRLSEGQFDGKPFLLHASQAFKIGSIFGWKKADGTRRFRTVYIEEGKGNGKSPFAGGIGLYGLTADGEAGAQCYAAAAKKDQAQILFQDACKMVRQAPALAKRLKFSGGLGKEFNIAHHKSGSFFRPISKEAGKTGSGPRPHFALCDEVHEHPDRSIMEMLQRGFKFRQNPLLLMITNSGSDRNSVCWEERDRAVKVLAGTQTPDDDFTYVGGTWEGSDSVFAYVCSLDKNDDPMTDPSCWIKANPLLGTILTPEYLAGVVAEARNVPGKLNNVLRLHFCVWTDADKAWMPRATIDKVMEPFDISHHEGKPLFLGIDLSGTKDMTVVACMVPTGKREIQRADGTTATLPTYNAWIEAWTPGDTLAARTTADKQPYDIWVRDGYLQAPDGPRIRFDIVAARVAELDRLYDIQSIAYDNYAYAAFKDELDVFGVTAEQLPHPQGGKIRARPSPEKVEAAKAAGEKAPLGLWMPGSVTELENLIIDDRIRLQTNPVLMTAMMGSTFNHPPDPHGNRWFVKTRASVRIDSAVALAMCAGAAADKTIAGPDIGDFINNMVMVI</sequence>
<gene>
    <name evidence="3" type="ORF">LRX75_11795</name>
</gene>